<name>A0A3Q7FQZ9_SOLLC</name>
<dbReference type="AlphaFoldDB" id="A0A3Q7FQZ9"/>
<evidence type="ECO:0000256" key="1">
    <source>
        <dbReference type="SAM" id="MobiDB-lite"/>
    </source>
</evidence>
<dbReference type="Gramene" id="Solyc03g098540.2.1">
    <property type="protein sequence ID" value="Solyc03g098540.2.1"/>
    <property type="gene ID" value="Solyc03g098540.2"/>
</dbReference>
<dbReference type="InterPro" id="IPR021109">
    <property type="entry name" value="Peptidase_aspartic_dom_sf"/>
</dbReference>
<organism evidence="2">
    <name type="scientific">Solanum lycopersicum</name>
    <name type="common">Tomato</name>
    <name type="synonym">Lycopersicon esculentum</name>
    <dbReference type="NCBI Taxonomy" id="4081"/>
    <lineage>
        <taxon>Eukaryota</taxon>
        <taxon>Viridiplantae</taxon>
        <taxon>Streptophyta</taxon>
        <taxon>Embryophyta</taxon>
        <taxon>Tracheophyta</taxon>
        <taxon>Spermatophyta</taxon>
        <taxon>Magnoliopsida</taxon>
        <taxon>eudicotyledons</taxon>
        <taxon>Gunneridae</taxon>
        <taxon>Pentapetalae</taxon>
        <taxon>asterids</taxon>
        <taxon>lamiids</taxon>
        <taxon>Solanales</taxon>
        <taxon>Solanaceae</taxon>
        <taxon>Solanoideae</taxon>
        <taxon>Solaneae</taxon>
        <taxon>Solanum</taxon>
        <taxon>Solanum subgen. Lycopersicon</taxon>
    </lineage>
</organism>
<dbReference type="CDD" id="cd00303">
    <property type="entry name" value="retropepsin_like"/>
    <property type="match status" value="1"/>
</dbReference>
<evidence type="ECO:0000313" key="3">
    <source>
        <dbReference type="Proteomes" id="UP000004994"/>
    </source>
</evidence>
<dbReference type="Gene3D" id="2.40.70.10">
    <property type="entry name" value="Acid Proteases"/>
    <property type="match status" value="1"/>
</dbReference>
<sequence length="342" mass="39249">MINENKKIVDTVATEMGEIRALIERRFGELTIRQEKFEERMFGELNVRLEKFEERMFGELNVRLDKFDEQILELKKCIKSSWDHDKGKKIIEAAMNPSSNSHENSSMHQLEQVKQRREPTVATYSRKRNKKKDVISLTEDASADAPIVGYVPTEEATIDVIEHNNVRTSIVDVVATEEDMIAKDNNNSSIVDVVSTEETEMNMELAVGCEFCVTGYHKEIPLAVLMGEQETTHNFINESLADKLGCETVPIQPQTVRSDLGEMVTSRLCNNFQLSLEGIVFNLKVYLVPLPLKHDMILGGEWLECLEKIVISYDGIELYLREGEKKFIPFKKSIRGRKRNRF</sequence>
<protein>
    <submittedName>
        <fullName evidence="2">Uncharacterized protein</fullName>
    </submittedName>
</protein>
<dbReference type="PaxDb" id="4081-Solyc03g098540.1.1"/>
<reference evidence="2" key="1">
    <citation type="journal article" date="2012" name="Nature">
        <title>The tomato genome sequence provides insights into fleshy fruit evolution.</title>
        <authorList>
            <consortium name="Tomato Genome Consortium"/>
        </authorList>
    </citation>
    <scope>NUCLEOTIDE SEQUENCE [LARGE SCALE GENOMIC DNA]</scope>
    <source>
        <strain evidence="2">cv. Heinz 1706</strain>
    </source>
</reference>
<feature type="region of interest" description="Disordered" evidence="1">
    <location>
        <begin position="97"/>
        <end position="127"/>
    </location>
</feature>
<feature type="compositionally biased region" description="Polar residues" evidence="1">
    <location>
        <begin position="97"/>
        <end position="109"/>
    </location>
</feature>
<proteinExistence type="predicted"/>
<dbReference type="OMA" id="LMGEQET"/>
<reference evidence="2" key="2">
    <citation type="submission" date="2019-01" db="UniProtKB">
        <authorList>
            <consortium name="EnsemblPlants"/>
        </authorList>
    </citation>
    <scope>IDENTIFICATION</scope>
    <source>
        <strain evidence="2">cv. Heinz 1706</strain>
    </source>
</reference>
<accession>A0A3Q7FQZ9</accession>
<dbReference type="EnsemblPlants" id="Solyc03g098540.2.1">
    <property type="protein sequence ID" value="Solyc03g098540.2.1"/>
    <property type="gene ID" value="Solyc03g098540.2"/>
</dbReference>
<dbReference type="Proteomes" id="UP000004994">
    <property type="component" value="Chromosome 3"/>
</dbReference>
<keyword evidence="3" id="KW-1185">Reference proteome</keyword>
<evidence type="ECO:0000313" key="2">
    <source>
        <dbReference type="EnsemblPlants" id="Solyc03g098540.2.1"/>
    </source>
</evidence>
<dbReference type="SMR" id="A0A3Q7FQZ9"/>
<dbReference type="InParanoid" id="A0A3Q7FQZ9"/>